<evidence type="ECO:0000256" key="1">
    <source>
        <dbReference type="SAM" id="Coils"/>
    </source>
</evidence>
<dbReference type="EMBL" id="AUPL01005682">
    <property type="protein sequence ID" value="ESL06641.1"/>
    <property type="molecule type" value="Genomic_DNA"/>
</dbReference>
<protein>
    <submittedName>
        <fullName evidence="3">Uncharacterized protein</fullName>
    </submittedName>
</protein>
<dbReference type="OrthoDB" id="266920at2759"/>
<feature type="region of interest" description="Disordered" evidence="2">
    <location>
        <begin position="1036"/>
        <end position="1071"/>
    </location>
</feature>
<feature type="region of interest" description="Disordered" evidence="2">
    <location>
        <begin position="628"/>
        <end position="673"/>
    </location>
</feature>
<evidence type="ECO:0000256" key="2">
    <source>
        <dbReference type="SAM" id="MobiDB-lite"/>
    </source>
</evidence>
<proteinExistence type="predicted"/>
<feature type="compositionally biased region" description="Low complexity" evidence="2">
    <location>
        <begin position="21"/>
        <end position="44"/>
    </location>
</feature>
<gene>
    <name evidence="3" type="ORF">TRSC58_05682</name>
</gene>
<keyword evidence="1" id="KW-0175">Coiled coil</keyword>
<feature type="compositionally biased region" description="Polar residues" evidence="2">
    <location>
        <begin position="643"/>
        <end position="652"/>
    </location>
</feature>
<feature type="compositionally biased region" description="Basic and acidic residues" evidence="2">
    <location>
        <begin position="1218"/>
        <end position="1228"/>
    </location>
</feature>
<feature type="coiled-coil region" evidence="1">
    <location>
        <begin position="432"/>
        <end position="466"/>
    </location>
</feature>
<feature type="region of interest" description="Disordered" evidence="2">
    <location>
        <begin position="1547"/>
        <end position="1579"/>
    </location>
</feature>
<evidence type="ECO:0000313" key="4">
    <source>
        <dbReference type="Proteomes" id="UP000031737"/>
    </source>
</evidence>
<dbReference type="VEuPathDB" id="TriTrypDB:TRSC58_05682"/>
<comment type="caution">
    <text evidence="3">The sequence shown here is derived from an EMBL/GenBank/DDBJ whole genome shotgun (WGS) entry which is preliminary data.</text>
</comment>
<feature type="region of interest" description="Disordered" evidence="2">
    <location>
        <begin position="118"/>
        <end position="213"/>
    </location>
</feature>
<name>A0A061IXQ4_TRYRA</name>
<evidence type="ECO:0000313" key="3">
    <source>
        <dbReference type="EMBL" id="ESL06641.1"/>
    </source>
</evidence>
<feature type="region of interest" description="Disordered" evidence="2">
    <location>
        <begin position="1"/>
        <end position="61"/>
    </location>
</feature>
<organism evidence="3 4">
    <name type="scientific">Trypanosoma rangeli SC58</name>
    <dbReference type="NCBI Taxonomy" id="429131"/>
    <lineage>
        <taxon>Eukaryota</taxon>
        <taxon>Discoba</taxon>
        <taxon>Euglenozoa</taxon>
        <taxon>Kinetoplastea</taxon>
        <taxon>Metakinetoplastina</taxon>
        <taxon>Trypanosomatida</taxon>
        <taxon>Trypanosomatidae</taxon>
        <taxon>Trypanosoma</taxon>
        <taxon>Herpetosoma</taxon>
    </lineage>
</organism>
<keyword evidence="4" id="KW-1185">Reference proteome</keyword>
<accession>A0A061IXQ4</accession>
<feature type="compositionally biased region" description="Polar residues" evidence="2">
    <location>
        <begin position="1205"/>
        <end position="1214"/>
    </location>
</feature>
<feature type="compositionally biased region" description="Basic and acidic residues" evidence="2">
    <location>
        <begin position="1054"/>
        <end position="1071"/>
    </location>
</feature>
<sequence>MSPKVFRRQTALVGSQSPQKATNAGGNTTNNSSNVGGVLSSNGGTHQNLINGGGSGRRTKSRLLPVSHADSLLKPSILAWKLSGMLSSAHIHRRPLSVQGRTASPMQARQAVTKLKKEIIERRADPSPAPSRPPRRVARHSVAASPPLNSINQLPAPRGMLEHQRIKSTFHSSNDKRRSSALNRPARLTKGSTTIPDFGAAPQSSPTSGPPGVGRHNIVLDVKRNSGQVAERRQLLDALPSTNKVASEDTGRDCKELCVTLGQTPQDVWNAAALEDTNKFKVLSSPICNVGAVDEMKLNARGCDKVASPTGGFCDYGQPKQLSSNAFSLRRLRSTTDEERKVSSGSPSVRALSLPTRNAEDACGVEMGKDRVAQDAVLCDMVTYRQQLQPYQQKIKLLKQRRKDVQEALYRFLTLCQSQSDPGKNTSNFSSIAALESHATFLTNGLKELQRRNVALLLRLAEYSREVRRPLGSVCGNLDADVAGRHQQQQIEEDEFEKRNGERSLVVNTPATRNLPNTLEQFKETTPTTNSVTVSSMKEPSLAYLSFLREEEGLIVQLLNEVCSRVRDALTNELTVTIADKAMLETPLFLPSLPDKCSTCPEKGQHPPSQHVADCGCLLGDKTGPGVGTTMSSAADSAGHSLGLTTRNTGSPKSAVKKKKNGAVTDNGGRTTPPKCAVSEGMACHEPFVGVALKNGISAEDHRKKVEDADDDKNCFLGCNTDNLQLVLGGGRRCFSYASLQKTTGGNAPIPRSKSTSACNATHKIKMLWKMTSATKNIPTATTRLNMKPNKSKAPPKSGVASVAMDNILAARINKAEETWKAIKGLASVETERTPTQLQPKCVGLAQKIDNNADFPQTLGTQERQPPEITACTPTPLNSVELENTIKKHHDSLKDKLEVAPAAQLSLTVSWVSDMSFKNDPDKKTTTAVSLPCSSGPLQCKQQQMEEVEQLQVLLGASVSLERTVSFTEMVPMEVAMATRIKCCWRQYMARAMVRQRRKQVDDEKRQQQRWHLENVMAFRLQRLFAKIVARRRRQREAMQRQCASTSAPQSDTKMADKWRSDSNKENCERPLTLREKFEKAKERRRKLLHPTLNDTNFVSGVGGTLCSRPGTQTRVGRRQRPASEVAVNVPPLDLKSSCISTLDIERYWLQGENFRLNILHRLLRAPRALLYVLRVMCEACPSQPVSALAFLKGAEDGRLKKESPNNGDQQAPQTEEGVGKREKEDKYSLNQPGVDQEGYAKRKKGTSDRPLYRHFHQDVKDENGIRWDVQSYRMLRRRLLARKAPMENSVDAGVICPFSIHVRSLIEEDEMLHEVPVAKDFQRPFECWGTAYAFQARVFSAAAEYAWKLIFSHTPHDDYKQRMLKTREEKRARLERVEQRNRMILACYCVSSEQEWLKEASKDIGFIARIWNPKRSLDSNDPDFERHCHETYDFVEDFLYQCFPAIADLEEMPTFLMGAGIFLLLKSTLSYAKEKVGKEDESLARDILAGTADKIHGGSLPPRNVIALCDPKLPLTTEQRETIFSYEVLNLLEYLVFFSSSAQPKRADTATNSDNNRDCEDEEENDRNTNNNNMGGEVAFSEANEGTCEQVGRSLEAAMRLGGSFPISFISSFSEIDAALPVIQRPHLRQVRTPLPKALAANQLDKAATVTTNVEGNANTIMELELVYPRGYLVDLSERVMRALLGSCPSLEVCEDMDAAL</sequence>
<dbReference type="PROSITE" id="PS50096">
    <property type="entry name" value="IQ"/>
    <property type="match status" value="1"/>
</dbReference>
<feature type="region of interest" description="Disordered" evidence="2">
    <location>
        <begin position="1200"/>
        <end position="1254"/>
    </location>
</feature>
<reference evidence="3 4" key="1">
    <citation type="submission" date="2013-07" db="EMBL/GenBank/DDBJ databases">
        <authorList>
            <person name="Stoco P.H."/>
            <person name="Wagner G."/>
            <person name="Gerber A."/>
            <person name="Zaha A."/>
            <person name="Thompson C."/>
            <person name="Bartholomeu D.C."/>
            <person name="Luckemeyer D.D."/>
            <person name="Bahia D."/>
            <person name="Loreto E."/>
            <person name="Prestes E.B."/>
            <person name="Lima F.M."/>
            <person name="Rodrigues-Luiz G."/>
            <person name="Vallejo G.A."/>
            <person name="Filho J.F."/>
            <person name="Monteiro K.M."/>
            <person name="Tyler K.M."/>
            <person name="de Almeida L.G."/>
            <person name="Ortiz M.F."/>
            <person name="Siervo M.A."/>
            <person name="de Moraes M.H."/>
            <person name="Cunha O.L."/>
            <person name="Mendonca-Neto R."/>
            <person name="Silva R."/>
            <person name="Teixeira S.M."/>
            <person name="Murta S.M."/>
            <person name="Sincero T.C."/>
            <person name="Mendes T.A."/>
            <person name="Urmenyi T.P."/>
            <person name="Silva V.G."/>
            <person name="da Rocha W.D."/>
            <person name="Andersson B."/>
            <person name="Romanha A.J."/>
            <person name="Steindel M."/>
            <person name="de Vasconcelos A.T."/>
            <person name="Grisard E.C."/>
        </authorList>
    </citation>
    <scope>NUCLEOTIDE SEQUENCE [LARGE SCALE GENOMIC DNA]</scope>
    <source>
        <strain evidence="3 4">SC58</strain>
    </source>
</reference>
<dbReference type="Proteomes" id="UP000031737">
    <property type="component" value="Unassembled WGS sequence"/>
</dbReference>